<dbReference type="RefSeq" id="WP_012813552.1">
    <property type="nucleotide sequence ID" value="NC_013216.1"/>
</dbReference>
<dbReference type="Proteomes" id="UP000002217">
    <property type="component" value="Chromosome"/>
</dbReference>
<keyword evidence="3" id="KW-1185">Reference proteome</keyword>
<gene>
    <name evidence="2" type="ordered locus">Dtox_0138</name>
</gene>
<sequence length="62" mass="7268">MYDKQRKGTPGNNQAQNKQARDAAKKYKLNKDQQRTLYDRISGENYTYKEIENIARDISEGN</sequence>
<organism evidence="2 3">
    <name type="scientific">Desulfofarcimen acetoxidans (strain ATCC 49208 / DSM 771 / KCTC 5769 / VKM B-1644 / 5575)</name>
    <name type="common">Desulfotomaculum acetoxidans</name>
    <dbReference type="NCBI Taxonomy" id="485916"/>
    <lineage>
        <taxon>Bacteria</taxon>
        <taxon>Bacillati</taxon>
        <taxon>Bacillota</taxon>
        <taxon>Clostridia</taxon>
        <taxon>Eubacteriales</taxon>
        <taxon>Peptococcaceae</taxon>
        <taxon>Desulfofarcimen</taxon>
    </lineage>
</organism>
<feature type="compositionally biased region" description="Basic and acidic residues" evidence="1">
    <location>
        <begin position="19"/>
        <end position="31"/>
    </location>
</feature>
<feature type="region of interest" description="Disordered" evidence="1">
    <location>
        <begin position="1"/>
        <end position="31"/>
    </location>
</feature>
<dbReference type="EMBL" id="CP001720">
    <property type="protein sequence ID" value="ACV61100.1"/>
    <property type="molecule type" value="Genomic_DNA"/>
</dbReference>
<protein>
    <submittedName>
        <fullName evidence="2">Uncharacterized protein</fullName>
    </submittedName>
</protein>
<evidence type="ECO:0000313" key="2">
    <source>
        <dbReference type="EMBL" id="ACV61100.1"/>
    </source>
</evidence>
<proteinExistence type="predicted"/>
<name>C8W2U4_DESAS</name>
<dbReference type="HOGENOM" id="CLU_2896689_0_0_9"/>
<accession>C8W2U4</accession>
<dbReference type="AlphaFoldDB" id="C8W2U4"/>
<dbReference type="STRING" id="485916.Dtox_0138"/>
<reference evidence="2 3" key="1">
    <citation type="journal article" date="2009" name="Stand. Genomic Sci.">
        <title>Complete genome sequence of Desulfotomaculum acetoxidans type strain (5575).</title>
        <authorList>
            <person name="Spring S."/>
            <person name="Lapidus A."/>
            <person name="Schroder M."/>
            <person name="Gleim D."/>
            <person name="Sims D."/>
            <person name="Meincke L."/>
            <person name="Glavina Del Rio T."/>
            <person name="Tice H."/>
            <person name="Copeland A."/>
            <person name="Cheng J.F."/>
            <person name="Lucas S."/>
            <person name="Chen F."/>
            <person name="Nolan M."/>
            <person name="Bruce D."/>
            <person name="Goodwin L."/>
            <person name="Pitluck S."/>
            <person name="Ivanova N."/>
            <person name="Mavromatis K."/>
            <person name="Mikhailova N."/>
            <person name="Pati A."/>
            <person name="Chen A."/>
            <person name="Palaniappan K."/>
            <person name="Land M."/>
            <person name="Hauser L."/>
            <person name="Chang Y.J."/>
            <person name="Jeffries C.D."/>
            <person name="Chain P."/>
            <person name="Saunders E."/>
            <person name="Brettin T."/>
            <person name="Detter J.C."/>
            <person name="Goker M."/>
            <person name="Bristow J."/>
            <person name="Eisen J.A."/>
            <person name="Markowitz V."/>
            <person name="Hugenholtz P."/>
            <person name="Kyrpides N.C."/>
            <person name="Klenk H.P."/>
            <person name="Han C."/>
        </authorList>
    </citation>
    <scope>NUCLEOTIDE SEQUENCE [LARGE SCALE GENOMIC DNA]</scope>
    <source>
        <strain evidence="3">ATCC 49208 / DSM 771 / VKM B-1644</strain>
    </source>
</reference>
<dbReference type="OrthoDB" id="2234398at2"/>
<dbReference type="KEGG" id="dae:Dtox_0138"/>
<evidence type="ECO:0000256" key="1">
    <source>
        <dbReference type="SAM" id="MobiDB-lite"/>
    </source>
</evidence>
<evidence type="ECO:0000313" key="3">
    <source>
        <dbReference type="Proteomes" id="UP000002217"/>
    </source>
</evidence>